<evidence type="ECO:0000259" key="3">
    <source>
        <dbReference type="Pfam" id="PF00535"/>
    </source>
</evidence>
<reference evidence="4 5" key="1">
    <citation type="submission" date="2016-10" db="EMBL/GenBank/DDBJ databases">
        <authorList>
            <person name="Varghese N."/>
            <person name="Submissions S."/>
        </authorList>
    </citation>
    <scope>NUCLEOTIDE SEQUENCE [LARGE SCALE GENOMIC DNA]</scope>
    <source>
        <strain evidence="4 5">DSM 20586</strain>
    </source>
</reference>
<feature type="domain" description="Glycosyltransferase 2-like" evidence="3">
    <location>
        <begin position="25"/>
        <end position="142"/>
    </location>
</feature>
<evidence type="ECO:0000313" key="4">
    <source>
        <dbReference type="EMBL" id="SEB60165.1"/>
    </source>
</evidence>
<evidence type="ECO:0000256" key="1">
    <source>
        <dbReference type="ARBA" id="ARBA00022676"/>
    </source>
</evidence>
<keyword evidence="2" id="KW-0808">Transferase</keyword>
<dbReference type="Proteomes" id="UP000183687">
    <property type="component" value="Unassembled WGS sequence"/>
</dbReference>
<dbReference type="PANTHER" id="PTHR22916">
    <property type="entry name" value="GLYCOSYLTRANSFERASE"/>
    <property type="match status" value="1"/>
</dbReference>
<comment type="caution">
    <text evidence="4">The sequence shown here is derived from an EMBL/GenBank/DDBJ whole genome shotgun (WGS) entry which is preliminary data.</text>
</comment>
<dbReference type="Pfam" id="PF00535">
    <property type="entry name" value="Glycos_transf_2"/>
    <property type="match status" value="1"/>
</dbReference>
<dbReference type="GO" id="GO:0016757">
    <property type="term" value="F:glycosyltransferase activity"/>
    <property type="evidence" value="ECO:0007669"/>
    <property type="project" value="UniProtKB-KW"/>
</dbReference>
<dbReference type="CDD" id="cd00761">
    <property type="entry name" value="Glyco_tranf_GTA_type"/>
    <property type="match status" value="1"/>
</dbReference>
<evidence type="ECO:0000256" key="2">
    <source>
        <dbReference type="ARBA" id="ARBA00022679"/>
    </source>
</evidence>
<dbReference type="EMBL" id="FNSH01000001">
    <property type="protein sequence ID" value="SEB60165.1"/>
    <property type="molecule type" value="Genomic_DNA"/>
</dbReference>
<protein>
    <submittedName>
        <fullName evidence="4">Glycosyltransferase involved in cell wall bisynthesis</fullName>
    </submittedName>
</protein>
<gene>
    <name evidence="4" type="ORF">SAMN04489746_0707</name>
</gene>
<organism evidence="4 5">
    <name type="scientific">Atopobium minutum</name>
    <dbReference type="NCBI Taxonomy" id="1381"/>
    <lineage>
        <taxon>Bacteria</taxon>
        <taxon>Bacillati</taxon>
        <taxon>Actinomycetota</taxon>
        <taxon>Coriobacteriia</taxon>
        <taxon>Coriobacteriales</taxon>
        <taxon>Atopobiaceae</taxon>
        <taxon>Atopobium</taxon>
    </lineage>
</organism>
<dbReference type="InterPro" id="IPR029044">
    <property type="entry name" value="Nucleotide-diphossugar_trans"/>
</dbReference>
<name>A0AB38A6U7_9ACTN</name>
<accession>A0AB38A6U7</accession>
<dbReference type="SUPFAM" id="SSF53448">
    <property type="entry name" value="Nucleotide-diphospho-sugar transferases"/>
    <property type="match status" value="1"/>
</dbReference>
<sequence length="373" mass="43210">MMWQIGCKNVTEAGGFMARNNPKVSVIMPVYNVAAYVGRAIESLQAQTMSDFELLVIDDGSQDRSGDICDRMAEKDVRIDVFHTPNGGAPAARNLALDHARGQYVYFMDADDWAEPSMLEEMVALADEQSAQLVVAGFYIDTFYAKNSNEHLSELKSQPSCVYTTQEDFRAQAYKLFDENLLYTPWNKLFLRARIEEMNLRFRPTFWDDFPYVLDYIRDIDKVVVTEKAYYHFIRSRTESETARWRPQMYEKREEEHGWMLDLLEHWGLSEDAASKEMVMRRYVERLIGCIENVCNPAAHLTRTQKVEAIRQMISTPQAQEAARVAQPRSRVMRTLIKPIMQKNAVQAYIEGSFISLVKRHNTRIFATLKAHR</sequence>
<keyword evidence="1" id="KW-0328">Glycosyltransferase</keyword>
<dbReference type="Gene3D" id="3.90.550.10">
    <property type="entry name" value="Spore Coat Polysaccharide Biosynthesis Protein SpsA, Chain A"/>
    <property type="match status" value="1"/>
</dbReference>
<evidence type="ECO:0000313" key="5">
    <source>
        <dbReference type="Proteomes" id="UP000183687"/>
    </source>
</evidence>
<dbReference type="InterPro" id="IPR001173">
    <property type="entry name" value="Glyco_trans_2-like"/>
</dbReference>
<dbReference type="AlphaFoldDB" id="A0AB38A6U7"/>
<dbReference type="PANTHER" id="PTHR22916:SF51">
    <property type="entry name" value="GLYCOSYLTRANSFERASE EPSH-RELATED"/>
    <property type="match status" value="1"/>
</dbReference>
<proteinExistence type="predicted"/>